<comment type="caution">
    <text evidence="1">The sequence shown here is derived from an EMBL/GenBank/DDBJ whole genome shotgun (WGS) entry which is preliminary data.</text>
</comment>
<dbReference type="AlphaFoldDB" id="A0A3N9UNA9"/>
<evidence type="ECO:0000313" key="2">
    <source>
        <dbReference type="Proteomes" id="UP000274033"/>
    </source>
</evidence>
<keyword evidence="2" id="KW-1185">Reference proteome</keyword>
<dbReference type="InterPro" id="IPR016181">
    <property type="entry name" value="Acyl_CoA_acyltransferase"/>
</dbReference>
<dbReference type="OrthoDB" id="2425381at2"/>
<accession>A0A3N9UNA9</accession>
<dbReference type="GO" id="GO:0016740">
    <property type="term" value="F:transferase activity"/>
    <property type="evidence" value="ECO:0007669"/>
    <property type="project" value="UniProtKB-KW"/>
</dbReference>
<keyword evidence="1" id="KW-0808">Transferase</keyword>
<proteinExistence type="predicted"/>
<gene>
    <name evidence="1" type="ORF">EBB45_13625</name>
</gene>
<name>A0A3N9UNA9_9BACI</name>
<dbReference type="EMBL" id="RRCT01000013">
    <property type="protein sequence ID" value="RQW73982.1"/>
    <property type="molecule type" value="Genomic_DNA"/>
</dbReference>
<dbReference type="Proteomes" id="UP000274033">
    <property type="component" value="Unassembled WGS sequence"/>
</dbReference>
<dbReference type="SUPFAM" id="SSF55729">
    <property type="entry name" value="Acyl-CoA N-acyltransferases (Nat)"/>
    <property type="match status" value="1"/>
</dbReference>
<dbReference type="Gene3D" id="3.40.630.30">
    <property type="match status" value="1"/>
</dbReference>
<protein>
    <submittedName>
        <fullName evidence="1">GNAT family N-acetyltransferase</fullName>
    </submittedName>
</protein>
<organism evidence="1 2">
    <name type="scientific">Lysinibacillus composti</name>
    <dbReference type="NCBI Taxonomy" id="720633"/>
    <lineage>
        <taxon>Bacteria</taxon>
        <taxon>Bacillati</taxon>
        <taxon>Bacillota</taxon>
        <taxon>Bacilli</taxon>
        <taxon>Bacillales</taxon>
        <taxon>Bacillaceae</taxon>
        <taxon>Lysinibacillus</taxon>
    </lineage>
</organism>
<dbReference type="RefSeq" id="WP_124765645.1">
    <property type="nucleotide sequence ID" value="NZ_JAFBDY010000013.1"/>
</dbReference>
<reference evidence="1 2" key="1">
    <citation type="journal article" date="2013" name="J. Microbiol.">
        <title>Lysinibacillus chungkukjangi sp. nov., isolated from Chungkukjang, Korean fermented soybean food.</title>
        <authorList>
            <person name="Kim S.J."/>
            <person name="Jang Y.H."/>
            <person name="Hamada M."/>
            <person name="Ahn J.H."/>
            <person name="Weon H.Y."/>
            <person name="Suzuki K."/>
            <person name="Whang K.S."/>
            <person name="Kwon S.W."/>
        </authorList>
    </citation>
    <scope>NUCLEOTIDE SEQUENCE [LARGE SCALE GENOMIC DNA]</scope>
    <source>
        <strain evidence="1 2">MCCC 1A12701</strain>
    </source>
</reference>
<evidence type="ECO:0000313" key="1">
    <source>
        <dbReference type="EMBL" id="RQW73982.1"/>
    </source>
</evidence>
<sequence length="204" mass="24102">MLMQKGESLKASLIEEVYTTSNWFNRLREYFPEREMKSKQHFELLFQEKQATYQLMEGPDFIVVYFEQQDYIFIDYILVTGGRGKGVGTKVLSEIKSKGKAIILEVEPISPLDPDSEKRIRFYQRHDFLRMDSINYERIHMITNELNVMDIYCWSPAGVSEEWVLEQMKEIYTEVHAFKTYEVYGKEPQPASEVLKLKEEAAIQ</sequence>